<dbReference type="NCBIfam" id="NF001266">
    <property type="entry name" value="PRK00228.1-1"/>
    <property type="match status" value="1"/>
</dbReference>
<accession>A0A238Y4C9</accession>
<dbReference type="OrthoDB" id="9807486at2"/>
<dbReference type="Pfam" id="PF02622">
    <property type="entry name" value="DUF179"/>
    <property type="match status" value="1"/>
</dbReference>
<dbReference type="Proteomes" id="UP000198305">
    <property type="component" value="Unassembled WGS sequence"/>
</dbReference>
<dbReference type="InterPro" id="IPR003774">
    <property type="entry name" value="AlgH-like"/>
</dbReference>
<dbReference type="RefSeq" id="WP_089374566.1">
    <property type="nucleotide sequence ID" value="NZ_FZOA01000001.1"/>
</dbReference>
<name>A0A238Y4C9_9PROT</name>
<protein>
    <recommendedName>
        <fullName evidence="2">UPF0301 protein SAMN05192560_0438</fullName>
    </recommendedName>
</protein>
<comment type="similarity">
    <text evidence="1 2">Belongs to the UPF0301 (AlgH) family.</text>
</comment>
<evidence type="ECO:0000313" key="4">
    <source>
        <dbReference type="Proteomes" id="UP000198305"/>
    </source>
</evidence>
<dbReference type="GO" id="GO:0005829">
    <property type="term" value="C:cytosol"/>
    <property type="evidence" value="ECO:0007669"/>
    <property type="project" value="TreeGrafter"/>
</dbReference>
<keyword evidence="4" id="KW-1185">Reference proteome</keyword>
<dbReference type="EMBL" id="FZOA01000001">
    <property type="protein sequence ID" value="SNR66065.1"/>
    <property type="molecule type" value="Genomic_DNA"/>
</dbReference>
<sequence>MENVNLTGQFLVAMPAMTDPHFAKSVTFIWEHNEDGAVGIVINRPFDMDLQALFTQLNMPLTTDLIDQPIYFGGPVQQDRGFVLHQPLAEWDSTLDLGNGTGLTTSKDILQAIAEGRAPTNFLISLGYAGWSAGQLEQEIAQNAWLTIEATPEQRDHLLFDLPAQDKVQATMALLGLDFVRLSEEAGHA</sequence>
<evidence type="ECO:0000256" key="1">
    <source>
        <dbReference type="ARBA" id="ARBA00009600"/>
    </source>
</evidence>
<evidence type="ECO:0000313" key="3">
    <source>
        <dbReference type="EMBL" id="SNR66065.1"/>
    </source>
</evidence>
<proteinExistence type="inferred from homology"/>
<gene>
    <name evidence="3" type="ORF">SAMN05192560_0438</name>
</gene>
<dbReference type="PANTHER" id="PTHR30327:SF1">
    <property type="entry name" value="UPF0301 PROTEIN YQGE"/>
    <property type="match status" value="1"/>
</dbReference>
<dbReference type="AlphaFoldDB" id="A0A238Y4C9"/>
<reference evidence="4" key="1">
    <citation type="submission" date="2017-06" db="EMBL/GenBank/DDBJ databases">
        <authorList>
            <person name="Varghese N."/>
            <person name="Submissions S."/>
        </authorList>
    </citation>
    <scope>NUCLEOTIDE SEQUENCE [LARGE SCALE GENOMIC DNA]</scope>
    <source>
        <strain evidence="4">Ca-68</strain>
    </source>
</reference>
<organism evidence="3 4">
    <name type="scientific">Methylobacillus rhizosphaerae</name>
    <dbReference type="NCBI Taxonomy" id="551994"/>
    <lineage>
        <taxon>Bacteria</taxon>
        <taxon>Pseudomonadati</taxon>
        <taxon>Pseudomonadota</taxon>
        <taxon>Betaproteobacteria</taxon>
        <taxon>Nitrosomonadales</taxon>
        <taxon>Methylophilaceae</taxon>
        <taxon>Methylobacillus</taxon>
    </lineage>
</organism>
<dbReference type="Gene3D" id="3.40.1740.10">
    <property type="entry name" value="VC0467-like"/>
    <property type="match status" value="1"/>
</dbReference>
<dbReference type="PANTHER" id="PTHR30327">
    <property type="entry name" value="UNCHARACTERIZED PROTEIN YQGE"/>
    <property type="match status" value="1"/>
</dbReference>
<dbReference type="SUPFAM" id="SSF143456">
    <property type="entry name" value="VC0467-like"/>
    <property type="match status" value="1"/>
</dbReference>
<evidence type="ECO:0000256" key="2">
    <source>
        <dbReference type="HAMAP-Rule" id="MF_00758"/>
    </source>
</evidence>
<dbReference type="HAMAP" id="MF_00758">
    <property type="entry name" value="UPF0301"/>
    <property type="match status" value="1"/>
</dbReference>